<gene>
    <name evidence="1" type="ORF">NUW54_g7380</name>
</gene>
<proteinExistence type="predicted"/>
<sequence length="194" mass="20242">MASRALHLPPRNPGLVLASHGDPSCRMEALSSHPPPLPLTHRSESQEISTGADAARSPDHLHIAISPVETRMKNIAEKAGRGDFCVHLALKRRARILQVGPGPPEPPLSNATSQDLLDTGSPAPPAQNGAASSAAVNLMATGSSSQETPEDGGEDDDAVPQAPTSDPYAALDSAFGGYLADEPRPQNKDLLDMI</sequence>
<evidence type="ECO:0000313" key="2">
    <source>
        <dbReference type="Proteomes" id="UP001144978"/>
    </source>
</evidence>
<keyword evidence="2" id="KW-1185">Reference proteome</keyword>
<name>A0ACC1PLZ6_9APHY</name>
<comment type="caution">
    <text evidence="1">The sequence shown here is derived from an EMBL/GenBank/DDBJ whole genome shotgun (WGS) entry which is preliminary data.</text>
</comment>
<accession>A0ACC1PLZ6</accession>
<dbReference type="EMBL" id="JANSHE010002109">
    <property type="protein sequence ID" value="KAJ2995470.1"/>
    <property type="molecule type" value="Genomic_DNA"/>
</dbReference>
<reference evidence="1" key="1">
    <citation type="submission" date="2022-08" db="EMBL/GenBank/DDBJ databases">
        <title>Genome Sequence of Pycnoporus sanguineus.</title>
        <authorList>
            <person name="Buettner E."/>
        </authorList>
    </citation>
    <scope>NUCLEOTIDE SEQUENCE</scope>
    <source>
        <strain evidence="1">CG-C14</strain>
    </source>
</reference>
<protein>
    <submittedName>
        <fullName evidence="1">Uncharacterized protein</fullName>
    </submittedName>
</protein>
<organism evidence="1 2">
    <name type="scientific">Trametes sanguinea</name>
    <dbReference type="NCBI Taxonomy" id="158606"/>
    <lineage>
        <taxon>Eukaryota</taxon>
        <taxon>Fungi</taxon>
        <taxon>Dikarya</taxon>
        <taxon>Basidiomycota</taxon>
        <taxon>Agaricomycotina</taxon>
        <taxon>Agaricomycetes</taxon>
        <taxon>Polyporales</taxon>
        <taxon>Polyporaceae</taxon>
        <taxon>Trametes</taxon>
    </lineage>
</organism>
<dbReference type="Proteomes" id="UP001144978">
    <property type="component" value="Unassembled WGS sequence"/>
</dbReference>
<evidence type="ECO:0000313" key="1">
    <source>
        <dbReference type="EMBL" id="KAJ2995470.1"/>
    </source>
</evidence>